<evidence type="ECO:0000313" key="7">
    <source>
        <dbReference type="Proteomes" id="UP000011820"/>
    </source>
</evidence>
<evidence type="ECO:0000256" key="2">
    <source>
        <dbReference type="ARBA" id="ARBA00022692"/>
    </source>
</evidence>
<dbReference type="RefSeq" id="WP_015452339.1">
    <property type="nucleotide sequence ID" value="NC_020549.1"/>
</dbReference>
<protein>
    <recommendedName>
        <fullName evidence="8">Disulfide bond formation protein B</fullName>
    </recommendedName>
</protein>
<feature type="transmembrane region" description="Helical" evidence="5">
    <location>
        <begin position="71"/>
        <end position="90"/>
    </location>
</feature>
<feature type="transmembrane region" description="Helical" evidence="5">
    <location>
        <begin position="145"/>
        <end position="163"/>
    </location>
</feature>
<evidence type="ECO:0000256" key="4">
    <source>
        <dbReference type="ARBA" id="ARBA00023136"/>
    </source>
</evidence>
<evidence type="ECO:0008006" key="8">
    <source>
        <dbReference type="Google" id="ProtNLM"/>
    </source>
</evidence>
<reference evidence="6 7" key="1">
    <citation type="journal article" date="2013" name="Genome Announc.">
        <title>Complete Genome Sequence of a Chinese Strain of 'Candidatus Liberibacter asiaticus'.</title>
        <authorList>
            <person name="Lin H."/>
            <person name="Han C.S."/>
            <person name="Liu B."/>
            <person name="Lou B."/>
            <person name="Bai X."/>
            <person name="Deng C."/>
            <person name="Civerolo E.L."/>
            <person name="Gupta G."/>
        </authorList>
    </citation>
    <scope>NUCLEOTIDE SEQUENCE [LARGE SCALE GENOMIC DNA]</scope>
    <source>
        <strain evidence="7">gxpsy</strain>
    </source>
</reference>
<gene>
    <name evidence="6" type="ORF">WSI_01030</name>
</gene>
<dbReference type="InterPro" id="IPR003752">
    <property type="entry name" value="DiS_bond_form_DsbB/BdbC"/>
</dbReference>
<keyword evidence="3 5" id="KW-1133">Transmembrane helix</keyword>
<keyword evidence="4 5" id="KW-0472">Membrane</keyword>
<proteinExistence type="predicted"/>
<feature type="transmembrane region" description="Helical" evidence="5">
    <location>
        <begin position="45"/>
        <end position="64"/>
    </location>
</feature>
<dbReference type="Proteomes" id="UP000011820">
    <property type="component" value="Chromosome"/>
</dbReference>
<feature type="transmembrane region" description="Helical" evidence="5">
    <location>
        <begin position="12"/>
        <end position="33"/>
    </location>
</feature>
<dbReference type="SUPFAM" id="SSF158442">
    <property type="entry name" value="DsbB-like"/>
    <property type="match status" value="1"/>
</dbReference>
<sequence length="181" mass="20395">MIKTLSSRKFISNLNILGLLGICAVLIVAFYYQIILHEIPCPLCLLQRVGIIMIGIGFLFNLISGIKQRHYSIMILGAITTCIIATRQVLIHILPGDLGYSIPVFGMHLYTWSLIFSLVIILFISVLMLFDTAEIKVAKSPVREIAIYLFVFLIFANFISTILECGLTQCFDNPTFYQLLN</sequence>
<dbReference type="EMBL" id="CP004005">
    <property type="protein sequence ID" value="AGH16578.1"/>
    <property type="molecule type" value="Genomic_DNA"/>
</dbReference>
<dbReference type="InterPro" id="IPR023380">
    <property type="entry name" value="DsbB-like_sf"/>
</dbReference>
<comment type="subcellular location">
    <subcellularLocation>
        <location evidence="1">Membrane</location>
        <topology evidence="1">Multi-pass membrane protein</topology>
    </subcellularLocation>
</comment>
<evidence type="ECO:0000256" key="5">
    <source>
        <dbReference type="SAM" id="Phobius"/>
    </source>
</evidence>
<keyword evidence="7" id="KW-1185">Reference proteome</keyword>
<feature type="transmembrane region" description="Helical" evidence="5">
    <location>
        <begin position="110"/>
        <end position="133"/>
    </location>
</feature>
<dbReference type="Pfam" id="PF02600">
    <property type="entry name" value="DsbB"/>
    <property type="match status" value="1"/>
</dbReference>
<name>A0ABM5NEH9_LIBAS</name>
<evidence type="ECO:0000313" key="6">
    <source>
        <dbReference type="EMBL" id="AGH16578.1"/>
    </source>
</evidence>
<accession>A0ABM5NEH9</accession>
<evidence type="ECO:0000256" key="3">
    <source>
        <dbReference type="ARBA" id="ARBA00022989"/>
    </source>
</evidence>
<dbReference type="GeneID" id="93076578"/>
<keyword evidence="2 5" id="KW-0812">Transmembrane</keyword>
<dbReference type="Gene3D" id="1.20.1550.10">
    <property type="entry name" value="DsbB-like"/>
    <property type="match status" value="1"/>
</dbReference>
<evidence type="ECO:0000256" key="1">
    <source>
        <dbReference type="ARBA" id="ARBA00004141"/>
    </source>
</evidence>
<organism evidence="6 7">
    <name type="scientific">Candidatus Liberibacter asiaticus str. gxpsy</name>
    <dbReference type="NCBI Taxonomy" id="1174529"/>
    <lineage>
        <taxon>Bacteria</taxon>
        <taxon>Pseudomonadati</taxon>
        <taxon>Pseudomonadota</taxon>
        <taxon>Alphaproteobacteria</taxon>
        <taxon>Hyphomicrobiales</taxon>
        <taxon>Rhizobiaceae</taxon>
        <taxon>Liberibacter</taxon>
    </lineage>
</organism>